<feature type="domain" description="BPP" evidence="2">
    <location>
        <begin position="13"/>
        <end position="301"/>
    </location>
</feature>
<dbReference type="SUPFAM" id="SSF50956">
    <property type="entry name" value="Thermostable phytase (3-phytase)"/>
    <property type="match status" value="2"/>
</dbReference>
<sequence>MNKPEYKFSLLTLALISALLSACQANKPAAPAAAANLSGLVSQPLAWTGMKVAQVNTLWLSVDEEQGLRLLNAAGQLLDQQNIAAEILDQRTDAEGSIFVSVDQRSNRPFSFRVRDQRISDLNFAAPLAQPVEGLCLYQAEGQPLQLFVLDEQQTAHQWVINPANGRLNEQTLRQFPLPPAAEFCVVDDHTDRLFITEETMGLWQYNARAESELIRTPVDLVQPWGNLQHGAGPVTIAGDDLWLAEKDHSQLHRYSLSGATAQHFKLGDDIALDALSAVIQGDNLQLVMRDDNRSQLLQTRVEARPMSVQQQRIPYVAVHTQTDPVNTSGDAADDPAIWIHPQQPERSLVLGTNKKAGLHVYDLQGHEQQFLAAGRVNNVDVRQGFTLHGKPMDIAAASQRDRQSIALFSIHPQTGEVQSAGDIPTTLDDVYGFCLYKNPQGAVYAFINDEDGRFEQYEITDRANEGWSGKKVREFRVNSQPEGCAADDLRQRLFVGEEDVAIWTIGAEADAGTALTQVAAVSDILVDDIEGMDIYQNGDNSLLIVSSQGNDSYVVFSALPPYDYIGRFRAGLNTGKSIDGASETDGLTVTSADLGGDFSHGLLVVQDGRNQLPAANQNYKYLSMRDVLKQLQAD</sequence>
<dbReference type="Proteomes" id="UP000596074">
    <property type="component" value="Chromosome"/>
</dbReference>
<reference evidence="3 4" key="1">
    <citation type="submission" date="2019-11" db="EMBL/GenBank/DDBJ databases">
        <title>Venatorbacter sp. nov. a predator of Campylobacter and other Gram-negative bacteria.</title>
        <authorList>
            <person name="Saeedi A."/>
            <person name="Cummings N.J."/>
            <person name="Connerton I.F."/>
            <person name="Connerton P.L."/>
        </authorList>
    </citation>
    <scope>NUCLEOTIDE SEQUENCE [LARGE SCALE GENOMIC DNA]</scope>
    <source>
        <strain evidence="3">XL5</strain>
    </source>
</reference>
<feature type="domain" description="BPP" evidence="2">
    <location>
        <begin position="307"/>
        <end position="632"/>
    </location>
</feature>
<organism evidence="3 4">
    <name type="scientific">Venatoribacter cucullus</name>
    <dbReference type="NCBI Taxonomy" id="2661630"/>
    <lineage>
        <taxon>Bacteria</taxon>
        <taxon>Pseudomonadati</taxon>
        <taxon>Pseudomonadota</taxon>
        <taxon>Gammaproteobacteria</taxon>
        <taxon>Oceanospirillales</taxon>
        <taxon>Oceanospirillaceae</taxon>
        <taxon>Venatoribacter</taxon>
    </lineage>
</organism>
<dbReference type="Gene3D" id="2.120.10.30">
    <property type="entry name" value="TolB, C-terminal domain"/>
    <property type="match status" value="2"/>
</dbReference>
<dbReference type="InterPro" id="IPR011042">
    <property type="entry name" value="6-blade_b-propeller_TolB-like"/>
</dbReference>
<evidence type="ECO:0000259" key="2">
    <source>
        <dbReference type="PROSITE" id="PS51662"/>
    </source>
</evidence>
<evidence type="ECO:0000313" key="3">
    <source>
        <dbReference type="EMBL" id="QQD23819.1"/>
    </source>
</evidence>
<dbReference type="KEGG" id="vcw:GJQ55_04695"/>
<feature type="chain" id="PRO_5040876442" evidence="1">
    <location>
        <begin position="23"/>
        <end position="635"/>
    </location>
</feature>
<name>A0A9X7YNJ2_9GAMM</name>
<evidence type="ECO:0000256" key="1">
    <source>
        <dbReference type="SAM" id="SignalP"/>
    </source>
</evidence>
<keyword evidence="1" id="KW-0732">Signal</keyword>
<gene>
    <name evidence="3" type="ORF">GJQ55_04695</name>
</gene>
<protein>
    <submittedName>
        <fullName evidence="3">Phytase</fullName>
    </submittedName>
</protein>
<accession>A0A9X7YNJ2</accession>
<dbReference type="EMBL" id="CP046056">
    <property type="protein sequence ID" value="QQD23819.1"/>
    <property type="molecule type" value="Genomic_DNA"/>
</dbReference>
<dbReference type="PROSITE" id="PS51257">
    <property type="entry name" value="PROKAR_LIPOPROTEIN"/>
    <property type="match status" value="1"/>
</dbReference>
<proteinExistence type="predicted"/>
<dbReference type="RefSeq" id="WP_228346360.1">
    <property type="nucleotide sequence ID" value="NZ_CP046056.1"/>
</dbReference>
<dbReference type="Pfam" id="PF02333">
    <property type="entry name" value="Phytase"/>
    <property type="match status" value="1"/>
</dbReference>
<dbReference type="GO" id="GO:0016158">
    <property type="term" value="F:inositol hexakisphosphate 3-phosphatase activity"/>
    <property type="evidence" value="ECO:0007669"/>
    <property type="project" value="InterPro"/>
</dbReference>
<dbReference type="AlphaFoldDB" id="A0A9X7YNJ2"/>
<dbReference type="PROSITE" id="PS51662">
    <property type="entry name" value="BP_PHYTASE"/>
    <property type="match status" value="2"/>
</dbReference>
<keyword evidence="4" id="KW-1185">Reference proteome</keyword>
<evidence type="ECO:0000313" key="4">
    <source>
        <dbReference type="Proteomes" id="UP000596074"/>
    </source>
</evidence>
<dbReference type="InterPro" id="IPR003431">
    <property type="entry name" value="B-propeller_Phytase"/>
</dbReference>
<feature type="signal peptide" evidence="1">
    <location>
        <begin position="1"/>
        <end position="22"/>
    </location>
</feature>